<dbReference type="GO" id="GO:0006508">
    <property type="term" value="P:proteolysis"/>
    <property type="evidence" value="ECO:0007669"/>
    <property type="project" value="InterPro"/>
</dbReference>
<sequence>SGEQEGRLVASINAGRAWCVYTAHGGQTAWFVGYSSDFNINELSTLTNNLDMYPMPCGHCCVAADYQYSQNCFGETWDRLSNKGGICYFGSVPGTYWDEDDWLQRRYFDAIYADSVLGNLYETGRFTQWGLYWIENNTTSSHKRRYFEAYHIFNDPSLDFWTDIPDIMTVIHDAIVFPGASNFTVTVNHGGTPIEDALVCCWIPEQSPQIHVSDYTNASGTTTLNISPTTPGDTMYVTVTKHNYIPYEEYALVTTSSGPYIGLGSI</sequence>
<organism evidence="2">
    <name type="scientific">marine sediment metagenome</name>
    <dbReference type="NCBI Taxonomy" id="412755"/>
    <lineage>
        <taxon>unclassified sequences</taxon>
        <taxon>metagenomes</taxon>
        <taxon>ecological metagenomes</taxon>
    </lineage>
</organism>
<dbReference type="AlphaFoldDB" id="X1N5Q4"/>
<feature type="domain" description="Gingipain" evidence="1">
    <location>
        <begin position="7"/>
        <end position="158"/>
    </location>
</feature>
<proteinExistence type="predicted"/>
<dbReference type="EMBL" id="BARV01024983">
    <property type="protein sequence ID" value="GAI39352.1"/>
    <property type="molecule type" value="Genomic_DNA"/>
</dbReference>
<dbReference type="InterPro" id="IPR001769">
    <property type="entry name" value="Gingipain"/>
</dbReference>
<reference evidence="2" key="1">
    <citation type="journal article" date="2014" name="Front. Microbiol.">
        <title>High frequency of phylogenetically diverse reductive dehalogenase-homologous genes in deep subseafloor sedimentary metagenomes.</title>
        <authorList>
            <person name="Kawai M."/>
            <person name="Futagami T."/>
            <person name="Toyoda A."/>
            <person name="Takaki Y."/>
            <person name="Nishi S."/>
            <person name="Hori S."/>
            <person name="Arai W."/>
            <person name="Tsubouchi T."/>
            <person name="Morono Y."/>
            <person name="Uchiyama I."/>
            <person name="Ito T."/>
            <person name="Fujiyama A."/>
            <person name="Inagaki F."/>
            <person name="Takami H."/>
        </authorList>
    </citation>
    <scope>NUCLEOTIDE SEQUENCE</scope>
    <source>
        <strain evidence="2">Expedition CK06-06</strain>
    </source>
</reference>
<comment type="caution">
    <text evidence="2">The sequence shown here is derived from an EMBL/GenBank/DDBJ whole genome shotgun (WGS) entry which is preliminary data.</text>
</comment>
<accession>X1N5Q4</accession>
<dbReference type="GO" id="GO:0008234">
    <property type="term" value="F:cysteine-type peptidase activity"/>
    <property type="evidence" value="ECO:0007669"/>
    <property type="project" value="InterPro"/>
</dbReference>
<evidence type="ECO:0000259" key="1">
    <source>
        <dbReference type="Pfam" id="PF01364"/>
    </source>
</evidence>
<protein>
    <recommendedName>
        <fullName evidence="1">Gingipain domain-containing protein</fullName>
    </recommendedName>
</protein>
<feature type="non-terminal residue" evidence="2">
    <location>
        <position position="1"/>
    </location>
</feature>
<dbReference type="InterPro" id="IPR013783">
    <property type="entry name" value="Ig-like_fold"/>
</dbReference>
<dbReference type="Gene3D" id="3.40.50.1460">
    <property type="match status" value="1"/>
</dbReference>
<evidence type="ECO:0000313" key="2">
    <source>
        <dbReference type="EMBL" id="GAI39352.1"/>
    </source>
</evidence>
<dbReference type="Pfam" id="PF01364">
    <property type="entry name" value="Peptidase_C25"/>
    <property type="match status" value="1"/>
</dbReference>
<dbReference type="InterPro" id="IPR029030">
    <property type="entry name" value="Caspase-like_dom_sf"/>
</dbReference>
<name>X1N5Q4_9ZZZZ</name>
<dbReference type="Gene3D" id="2.60.40.10">
    <property type="entry name" value="Immunoglobulins"/>
    <property type="match status" value="1"/>
</dbReference>
<feature type="non-terminal residue" evidence="2">
    <location>
        <position position="266"/>
    </location>
</feature>
<gene>
    <name evidence="2" type="ORF">S06H3_40673</name>
</gene>
<dbReference type="SUPFAM" id="SSF52129">
    <property type="entry name" value="Caspase-like"/>
    <property type="match status" value="1"/>
</dbReference>